<comment type="caution">
    <text evidence="7">The sequence shown here is derived from an EMBL/GenBank/DDBJ whole genome shotgun (WGS) entry which is preliminary data.</text>
</comment>
<feature type="domain" description="Sodium/calcium exchanger membrane region" evidence="6">
    <location>
        <begin position="28"/>
        <end position="181"/>
    </location>
</feature>
<protein>
    <submittedName>
        <fullName evidence="7">Ionic transporter y4hA</fullName>
    </submittedName>
</protein>
<reference evidence="7 8" key="1">
    <citation type="submission" date="2022-05" db="EMBL/GenBank/DDBJ databases">
        <authorList>
            <person name="Jo J.-H."/>
            <person name="Im W.-T."/>
        </authorList>
    </citation>
    <scope>NUCLEOTIDE SEQUENCE [LARGE SCALE GENOMIC DNA]</scope>
    <source>
        <strain evidence="7 8">NSE70-1</strain>
    </source>
</reference>
<evidence type="ECO:0000256" key="1">
    <source>
        <dbReference type="ARBA" id="ARBA00004141"/>
    </source>
</evidence>
<evidence type="ECO:0000256" key="5">
    <source>
        <dbReference type="SAM" id="Phobius"/>
    </source>
</evidence>
<dbReference type="InterPro" id="IPR004837">
    <property type="entry name" value="NaCa_Exmemb"/>
</dbReference>
<feature type="transmembrane region" description="Helical" evidence="5">
    <location>
        <begin position="313"/>
        <end position="330"/>
    </location>
</feature>
<evidence type="ECO:0000259" key="6">
    <source>
        <dbReference type="Pfam" id="PF01699"/>
    </source>
</evidence>
<organism evidence="7 8">
    <name type="scientific">Sphingomonas caseinilyticus</name>
    <dbReference type="NCBI Taxonomy" id="2908205"/>
    <lineage>
        <taxon>Bacteria</taxon>
        <taxon>Pseudomonadati</taxon>
        <taxon>Pseudomonadota</taxon>
        <taxon>Alphaproteobacteria</taxon>
        <taxon>Sphingomonadales</taxon>
        <taxon>Sphingomonadaceae</taxon>
        <taxon>Sphingomonas</taxon>
    </lineage>
</organism>
<feature type="transmembrane region" description="Helical" evidence="5">
    <location>
        <begin position="234"/>
        <end position="259"/>
    </location>
</feature>
<evidence type="ECO:0000256" key="2">
    <source>
        <dbReference type="ARBA" id="ARBA00022692"/>
    </source>
</evidence>
<feature type="transmembrane region" description="Helical" evidence="5">
    <location>
        <begin position="128"/>
        <end position="148"/>
    </location>
</feature>
<feature type="domain" description="Sodium/calcium exchanger membrane region" evidence="6">
    <location>
        <begin position="215"/>
        <end position="354"/>
    </location>
</feature>
<dbReference type="RefSeq" id="WP_249904890.1">
    <property type="nucleotide sequence ID" value="NZ_JAMGBA010000002.1"/>
</dbReference>
<feature type="transmembrane region" description="Helical" evidence="5">
    <location>
        <begin position="160"/>
        <end position="179"/>
    </location>
</feature>
<dbReference type="PANTHER" id="PTHR37958">
    <property type="entry name" value="SODIUM-POTASSIUM/PROTON ANTIPORTER CHAA"/>
    <property type="match status" value="1"/>
</dbReference>
<evidence type="ECO:0000256" key="4">
    <source>
        <dbReference type="ARBA" id="ARBA00023136"/>
    </source>
</evidence>
<feature type="transmembrane region" description="Helical" evidence="5">
    <location>
        <begin position="280"/>
        <end position="307"/>
    </location>
</feature>
<accession>A0ABT0RXD8</accession>
<keyword evidence="4 5" id="KW-0472">Membrane</keyword>
<feature type="transmembrane region" description="Helical" evidence="5">
    <location>
        <begin position="337"/>
        <end position="356"/>
    </location>
</feature>
<evidence type="ECO:0000256" key="3">
    <source>
        <dbReference type="ARBA" id="ARBA00022989"/>
    </source>
</evidence>
<keyword evidence="3 5" id="KW-1133">Transmembrane helix</keyword>
<evidence type="ECO:0000313" key="7">
    <source>
        <dbReference type="EMBL" id="MCL6699481.1"/>
    </source>
</evidence>
<proteinExistence type="predicted"/>
<dbReference type="PANTHER" id="PTHR37958:SF1">
    <property type="entry name" value="SODIUM-POTASSIUM_PROTON ANTIPORTER CHAA"/>
    <property type="match status" value="1"/>
</dbReference>
<feature type="transmembrane region" description="Helical" evidence="5">
    <location>
        <begin position="95"/>
        <end position="116"/>
    </location>
</feature>
<name>A0ABT0RXD8_9SPHN</name>
<feature type="transmembrane region" description="Helical" evidence="5">
    <location>
        <begin position="211"/>
        <end position="228"/>
    </location>
</feature>
<dbReference type="Pfam" id="PF01699">
    <property type="entry name" value="Na_Ca_ex"/>
    <property type="match status" value="2"/>
</dbReference>
<keyword evidence="8" id="KW-1185">Reference proteome</keyword>
<dbReference type="EMBL" id="JAMGBA010000002">
    <property type="protein sequence ID" value="MCL6699481.1"/>
    <property type="molecule type" value="Genomic_DNA"/>
</dbReference>
<comment type="subcellular location">
    <subcellularLocation>
        <location evidence="1">Membrane</location>
        <topology evidence="1">Multi-pass membrane protein</topology>
    </subcellularLocation>
</comment>
<keyword evidence="2 5" id="KW-0812">Transmembrane</keyword>
<gene>
    <name evidence="7" type="ORF">LZ496_11890</name>
</gene>
<evidence type="ECO:0000313" key="8">
    <source>
        <dbReference type="Proteomes" id="UP001203410"/>
    </source>
</evidence>
<feature type="transmembrane region" description="Helical" evidence="5">
    <location>
        <begin position="59"/>
        <end position="83"/>
    </location>
</feature>
<sequence>MATAFRHWTWASPFIAWLLIAASIATPILTLLLVAALIVTVLAAVHHAELVADRVGEPFGTFILAVAVTIIELGLILTLMLAAGEGAATLARDTVFAAVMIILNGLVGVCILVGGLRYREQIFQQTGVSASLATLSALTVLTLVLPNFTTSEPGPLYAPSQLGFVAVVSFLLYATFVSVQTVRHRGYFLPTKPSVHDFDANEVPPSVPHTLISSVLLLACLGAVVLLAKTLAPAITAAVANAGAPNSIVGVIIAALVLLPESVSATRAALADRLQTSLNLGLGSALATIGLTIPAVAALSLIAGLPISLGLDARSVILLFLTLIVATLSLGTGRTTVLQGAIHLVIFGVYLFTTVVP</sequence>
<feature type="transmembrane region" description="Helical" evidence="5">
    <location>
        <begin position="14"/>
        <end position="47"/>
    </location>
</feature>
<dbReference type="InterPro" id="IPR052946">
    <property type="entry name" value="Alkaline_pH_Ca-Antiporter"/>
</dbReference>
<dbReference type="Proteomes" id="UP001203410">
    <property type="component" value="Unassembled WGS sequence"/>
</dbReference>